<comment type="caution">
    <text evidence="2">The sequence shown here is derived from an EMBL/GenBank/DDBJ whole genome shotgun (WGS) entry which is preliminary data.</text>
</comment>
<evidence type="ECO:0000256" key="1">
    <source>
        <dbReference type="SAM" id="MobiDB-lite"/>
    </source>
</evidence>
<protein>
    <submittedName>
        <fullName evidence="2">Uncharacterized protein</fullName>
    </submittedName>
</protein>
<reference evidence="2" key="1">
    <citation type="journal article" date="2014" name="Front. Microbiol.">
        <title>High frequency of phylogenetically diverse reductive dehalogenase-homologous genes in deep subseafloor sedimentary metagenomes.</title>
        <authorList>
            <person name="Kawai M."/>
            <person name="Futagami T."/>
            <person name="Toyoda A."/>
            <person name="Takaki Y."/>
            <person name="Nishi S."/>
            <person name="Hori S."/>
            <person name="Arai W."/>
            <person name="Tsubouchi T."/>
            <person name="Morono Y."/>
            <person name="Uchiyama I."/>
            <person name="Ito T."/>
            <person name="Fujiyama A."/>
            <person name="Inagaki F."/>
            <person name="Takami H."/>
        </authorList>
    </citation>
    <scope>NUCLEOTIDE SEQUENCE</scope>
    <source>
        <strain evidence="2">Expedition CK06-06</strain>
    </source>
</reference>
<feature type="compositionally biased region" description="Basic and acidic residues" evidence="1">
    <location>
        <begin position="19"/>
        <end position="36"/>
    </location>
</feature>
<organism evidence="2">
    <name type="scientific">marine sediment metagenome</name>
    <dbReference type="NCBI Taxonomy" id="412755"/>
    <lineage>
        <taxon>unclassified sequences</taxon>
        <taxon>metagenomes</taxon>
        <taxon>ecological metagenomes</taxon>
    </lineage>
</organism>
<name>X1EP70_9ZZZZ</name>
<proteinExistence type="predicted"/>
<evidence type="ECO:0000313" key="2">
    <source>
        <dbReference type="EMBL" id="GAH22125.1"/>
    </source>
</evidence>
<accession>X1EP70</accession>
<gene>
    <name evidence="2" type="ORF">S03H2_01800</name>
</gene>
<dbReference type="EMBL" id="BARU01000554">
    <property type="protein sequence ID" value="GAH22125.1"/>
    <property type="molecule type" value="Genomic_DNA"/>
</dbReference>
<sequence length="49" mass="5681">MSKKSRIGQTKNPRSGHYVKIDREKGKIISHKKSEGPYKNVTVIKKRDK</sequence>
<feature type="region of interest" description="Disordered" evidence="1">
    <location>
        <begin position="1"/>
        <end position="36"/>
    </location>
</feature>
<dbReference type="AlphaFoldDB" id="X1EP70"/>